<keyword evidence="1" id="KW-0812">Transmembrane</keyword>
<protein>
    <submittedName>
        <fullName evidence="2">Uncharacterized protein</fullName>
    </submittedName>
</protein>
<dbReference type="RefSeq" id="WP_044219137.1">
    <property type="nucleotide sequence ID" value="NZ_JRYR02000001.1"/>
</dbReference>
<evidence type="ECO:0000313" key="2">
    <source>
        <dbReference type="EMBL" id="OHX65882.1"/>
    </source>
</evidence>
<proteinExistence type="predicted"/>
<accession>A0A1S1YXZ9</accession>
<feature type="transmembrane region" description="Helical" evidence="1">
    <location>
        <begin position="6"/>
        <end position="25"/>
    </location>
</feature>
<name>A0A1S1YXZ9_FLAPC</name>
<keyword evidence="3" id="KW-1185">Reference proteome</keyword>
<keyword evidence="1" id="KW-1133">Transmembrane helix</keyword>
<dbReference type="Proteomes" id="UP000179797">
    <property type="component" value="Unassembled WGS sequence"/>
</dbReference>
<reference evidence="2 3" key="1">
    <citation type="journal article" date="2012" name="Int. J. Syst. Evol. Microbiol.">
        <title>Flammeovirga pacifica sp. nov., isolated from deep-sea sediment.</title>
        <authorList>
            <person name="Xu H."/>
            <person name="Fu Y."/>
            <person name="Yang N."/>
            <person name="Ding Z."/>
            <person name="Lai Q."/>
            <person name="Zeng R."/>
        </authorList>
    </citation>
    <scope>NUCLEOTIDE SEQUENCE [LARGE SCALE GENOMIC DNA]</scope>
    <source>
        <strain evidence="3">DSM 24597 / LMG 26175 / WPAGA1</strain>
    </source>
</reference>
<keyword evidence="1" id="KW-0472">Membrane</keyword>
<gene>
    <name evidence="2" type="ORF">NH26_05705</name>
</gene>
<dbReference type="AlphaFoldDB" id="A0A1S1YXZ9"/>
<evidence type="ECO:0000256" key="1">
    <source>
        <dbReference type="SAM" id="Phobius"/>
    </source>
</evidence>
<organism evidence="2 3">
    <name type="scientific">Flammeovirga pacifica</name>
    <dbReference type="NCBI Taxonomy" id="915059"/>
    <lineage>
        <taxon>Bacteria</taxon>
        <taxon>Pseudomonadati</taxon>
        <taxon>Bacteroidota</taxon>
        <taxon>Cytophagia</taxon>
        <taxon>Cytophagales</taxon>
        <taxon>Flammeovirgaceae</taxon>
        <taxon>Flammeovirga</taxon>
    </lineage>
</organism>
<dbReference type="OrthoDB" id="981750at2"/>
<sequence>MIWLFNFLLFAYLILSNVAIFVRLYRSFLQYLTPIKGYAYMILLVGVLGSIDYYVYDFSYGKFQIFEKNQEVYKQIKERGVDYNNLTSQN</sequence>
<feature type="transmembrane region" description="Helical" evidence="1">
    <location>
        <begin position="37"/>
        <end position="56"/>
    </location>
</feature>
<comment type="caution">
    <text evidence="2">The sequence shown here is derived from an EMBL/GenBank/DDBJ whole genome shotgun (WGS) entry which is preliminary data.</text>
</comment>
<evidence type="ECO:0000313" key="3">
    <source>
        <dbReference type="Proteomes" id="UP000179797"/>
    </source>
</evidence>
<dbReference type="EMBL" id="JRYR02000001">
    <property type="protein sequence ID" value="OHX65882.1"/>
    <property type="molecule type" value="Genomic_DNA"/>
</dbReference>